<dbReference type="AlphaFoldDB" id="A0A1I8AHL6"/>
<keyword evidence="2" id="KW-1185">Reference proteome</keyword>
<evidence type="ECO:0000256" key="1">
    <source>
        <dbReference type="SAM" id="Phobius"/>
    </source>
</evidence>
<proteinExistence type="predicted"/>
<keyword evidence="1" id="KW-1133">Transmembrane helix</keyword>
<accession>A0A1I8AHL6</accession>
<name>A0A1I8AHL6_9BILA</name>
<protein>
    <submittedName>
        <fullName evidence="3">Secreted protein</fullName>
    </submittedName>
</protein>
<dbReference type="WBParaSite" id="L893_g5563.t1">
    <property type="protein sequence ID" value="L893_g5563.t1"/>
    <property type="gene ID" value="L893_g5563"/>
</dbReference>
<dbReference type="Proteomes" id="UP000095287">
    <property type="component" value="Unplaced"/>
</dbReference>
<evidence type="ECO:0000313" key="3">
    <source>
        <dbReference type="WBParaSite" id="L893_g5563.t1"/>
    </source>
</evidence>
<sequence length="77" mass="8783">MLFYSFALLLPRLCIYTVGLWIMLILSKAEKWISKTEPVARPVAVESPPSQTPMWTAENDFGSWPSRPSICRRIPTS</sequence>
<evidence type="ECO:0000313" key="2">
    <source>
        <dbReference type="Proteomes" id="UP000095287"/>
    </source>
</evidence>
<feature type="transmembrane region" description="Helical" evidence="1">
    <location>
        <begin position="6"/>
        <end position="26"/>
    </location>
</feature>
<keyword evidence="1" id="KW-0812">Transmembrane</keyword>
<keyword evidence="1" id="KW-0472">Membrane</keyword>
<organism evidence="2 3">
    <name type="scientific">Steinernema glaseri</name>
    <dbReference type="NCBI Taxonomy" id="37863"/>
    <lineage>
        <taxon>Eukaryota</taxon>
        <taxon>Metazoa</taxon>
        <taxon>Ecdysozoa</taxon>
        <taxon>Nematoda</taxon>
        <taxon>Chromadorea</taxon>
        <taxon>Rhabditida</taxon>
        <taxon>Tylenchina</taxon>
        <taxon>Panagrolaimomorpha</taxon>
        <taxon>Strongyloidoidea</taxon>
        <taxon>Steinernematidae</taxon>
        <taxon>Steinernema</taxon>
    </lineage>
</organism>
<reference evidence="3" key="1">
    <citation type="submission" date="2016-11" db="UniProtKB">
        <authorList>
            <consortium name="WormBaseParasite"/>
        </authorList>
    </citation>
    <scope>IDENTIFICATION</scope>
</reference>